<dbReference type="Proteomes" id="UP000240493">
    <property type="component" value="Unassembled WGS sequence"/>
</dbReference>
<feature type="chain" id="PRO_5015766239" evidence="2">
    <location>
        <begin position="18"/>
        <end position="121"/>
    </location>
</feature>
<reference evidence="3 4" key="1">
    <citation type="submission" date="2016-07" db="EMBL/GenBank/DDBJ databases">
        <title>Multiple horizontal gene transfer events from other fungi enriched the ability of initially mycotrophic Trichoderma (Ascomycota) to feed on dead plant biomass.</title>
        <authorList>
            <consortium name="DOE Joint Genome Institute"/>
            <person name="Aerts A."/>
            <person name="Atanasova L."/>
            <person name="Chenthamara K."/>
            <person name="Zhang J."/>
            <person name="Grujic M."/>
            <person name="Henrissat B."/>
            <person name="Kuo A."/>
            <person name="Salamov A."/>
            <person name="Lipzen A."/>
            <person name="Labutti K."/>
            <person name="Barry K."/>
            <person name="Miao Y."/>
            <person name="Rahimi M.J."/>
            <person name="Shen Q."/>
            <person name="Grigoriev I.V."/>
            <person name="Kubicek C.P."/>
            <person name="Druzhinina I.S."/>
        </authorList>
    </citation>
    <scope>NUCLEOTIDE SEQUENCE [LARGE SCALE GENOMIC DNA]</scope>
    <source>
        <strain evidence="3 4">CBS 433.97</strain>
    </source>
</reference>
<keyword evidence="1" id="KW-0472">Membrane</keyword>
<protein>
    <submittedName>
        <fullName evidence="3">Uncharacterized protein</fullName>
    </submittedName>
</protein>
<keyword evidence="1" id="KW-0812">Transmembrane</keyword>
<dbReference type="EMBL" id="KZ679263">
    <property type="protein sequence ID" value="PTB40101.1"/>
    <property type="molecule type" value="Genomic_DNA"/>
</dbReference>
<sequence length="121" mass="13656">MECLSLLLPFLCWGACSLEQQAWEQPVLQHLLAEFGILAIMETSCGRDPCPAQQLVFVCSTSIPLFISCFFLLHAGLWAKYTCIGTRISTILYAYRLHIKVDLSPAFARLETWDIMQGPML</sequence>
<feature type="signal peptide" evidence="2">
    <location>
        <begin position="1"/>
        <end position="17"/>
    </location>
</feature>
<keyword evidence="1" id="KW-1133">Transmembrane helix</keyword>
<keyword evidence="4" id="KW-1185">Reference proteome</keyword>
<organism evidence="3 4">
    <name type="scientific">Trichoderma asperellum (strain ATCC 204424 / CBS 433.97 / NBRC 101777)</name>
    <dbReference type="NCBI Taxonomy" id="1042311"/>
    <lineage>
        <taxon>Eukaryota</taxon>
        <taxon>Fungi</taxon>
        <taxon>Dikarya</taxon>
        <taxon>Ascomycota</taxon>
        <taxon>Pezizomycotina</taxon>
        <taxon>Sordariomycetes</taxon>
        <taxon>Hypocreomycetidae</taxon>
        <taxon>Hypocreales</taxon>
        <taxon>Hypocreaceae</taxon>
        <taxon>Trichoderma</taxon>
    </lineage>
</organism>
<proteinExistence type="predicted"/>
<keyword evidence="2" id="KW-0732">Signal</keyword>
<dbReference type="AlphaFoldDB" id="A0A2T3Z5K1"/>
<accession>A0A2T3Z5K1</accession>
<name>A0A2T3Z5K1_TRIA4</name>
<evidence type="ECO:0000256" key="2">
    <source>
        <dbReference type="SAM" id="SignalP"/>
    </source>
</evidence>
<gene>
    <name evidence="3" type="ORF">M441DRAFT_426769</name>
</gene>
<evidence type="ECO:0000313" key="4">
    <source>
        <dbReference type="Proteomes" id="UP000240493"/>
    </source>
</evidence>
<feature type="transmembrane region" description="Helical" evidence="1">
    <location>
        <begin position="55"/>
        <end position="79"/>
    </location>
</feature>
<evidence type="ECO:0000256" key="1">
    <source>
        <dbReference type="SAM" id="Phobius"/>
    </source>
</evidence>
<evidence type="ECO:0000313" key="3">
    <source>
        <dbReference type="EMBL" id="PTB40101.1"/>
    </source>
</evidence>